<dbReference type="STRING" id="928856.SAMN04488049_10581"/>
<gene>
    <name evidence="3" type="ORF">TRM7557_03735</name>
</gene>
<dbReference type="Pfam" id="PF13403">
    <property type="entry name" value="Hint_2"/>
    <property type="match status" value="1"/>
</dbReference>
<proteinExistence type="predicted"/>
<dbReference type="Gene3D" id="2.170.16.10">
    <property type="entry name" value="Hedgehog/Intein (Hint) domain"/>
    <property type="match status" value="1"/>
</dbReference>
<feature type="region of interest" description="Disordered" evidence="1">
    <location>
        <begin position="1"/>
        <end position="29"/>
    </location>
</feature>
<evidence type="ECO:0000259" key="2">
    <source>
        <dbReference type="Pfam" id="PF13403"/>
    </source>
</evidence>
<dbReference type="SUPFAM" id="SSF51294">
    <property type="entry name" value="Hedgehog/intein (Hint) domain"/>
    <property type="match status" value="1"/>
</dbReference>
<dbReference type="InterPro" id="IPR006141">
    <property type="entry name" value="Intein_N"/>
</dbReference>
<dbReference type="GO" id="GO:0016539">
    <property type="term" value="P:intein-mediated protein splicing"/>
    <property type="evidence" value="ECO:0007669"/>
    <property type="project" value="InterPro"/>
</dbReference>
<protein>
    <recommendedName>
        <fullName evidence="2">Hedgehog/Intein (Hint) domain-containing protein</fullName>
    </recommendedName>
</protein>
<evidence type="ECO:0000256" key="1">
    <source>
        <dbReference type="SAM" id="MobiDB-lite"/>
    </source>
</evidence>
<dbReference type="RefSeq" id="WP_058291894.1">
    <property type="nucleotide sequence ID" value="NZ_CYSD01000043.1"/>
</dbReference>
<sequence>MTKRVSQTGNLDQPHAQSASIPSTPCFTPGTQIATPRGLRLIENLRIGDPVVTRDNGIQHVRWAGLRGFGPEDLGRASHLQPVLVLKNSLGSGVPERDMLVSPNHRLLVSNDKALVHFDEPEVLVAAKHLTGVRGVDAVETTAITYLHLMFDRHEVILADGVWTESFQPEDDTLAGLDNARRSEIFEIFPKLRLSTGRHDFGAARRVLSMREALKVVQ</sequence>
<dbReference type="InterPro" id="IPR028992">
    <property type="entry name" value="Hedgehog/Intein_dom"/>
</dbReference>
<dbReference type="PROSITE" id="PS50817">
    <property type="entry name" value="INTEIN_N_TER"/>
    <property type="match status" value="1"/>
</dbReference>
<accession>A0A0P1GKB3</accession>
<reference evidence="3 4" key="1">
    <citation type="submission" date="2015-09" db="EMBL/GenBank/DDBJ databases">
        <authorList>
            <consortium name="Swine Surveillance"/>
        </authorList>
    </citation>
    <scope>NUCLEOTIDE SEQUENCE [LARGE SCALE GENOMIC DNA]</scope>
    <source>
        <strain evidence="3 4">CECT 7557</strain>
    </source>
</reference>
<name>A0A0P1GKB3_9RHOB</name>
<dbReference type="Proteomes" id="UP000052022">
    <property type="component" value="Unassembled WGS sequence"/>
</dbReference>
<dbReference type="InterPro" id="IPR036844">
    <property type="entry name" value="Hint_dom_sf"/>
</dbReference>
<dbReference type="OrthoDB" id="6305173at2"/>
<dbReference type="AlphaFoldDB" id="A0A0P1GKB3"/>
<feature type="domain" description="Hedgehog/Intein (Hint)" evidence="2">
    <location>
        <begin position="25"/>
        <end position="170"/>
    </location>
</feature>
<organism evidence="3 4">
    <name type="scientific">Tritonibacter multivorans</name>
    <dbReference type="NCBI Taxonomy" id="928856"/>
    <lineage>
        <taxon>Bacteria</taxon>
        <taxon>Pseudomonadati</taxon>
        <taxon>Pseudomonadota</taxon>
        <taxon>Alphaproteobacteria</taxon>
        <taxon>Rhodobacterales</taxon>
        <taxon>Paracoccaceae</taxon>
        <taxon>Tritonibacter</taxon>
    </lineage>
</organism>
<keyword evidence="4" id="KW-1185">Reference proteome</keyword>
<evidence type="ECO:0000313" key="4">
    <source>
        <dbReference type="Proteomes" id="UP000052022"/>
    </source>
</evidence>
<evidence type="ECO:0000313" key="3">
    <source>
        <dbReference type="EMBL" id="CUH82071.1"/>
    </source>
</evidence>
<dbReference type="EMBL" id="CYSD01000043">
    <property type="protein sequence ID" value="CUH82071.1"/>
    <property type="molecule type" value="Genomic_DNA"/>
</dbReference>